<evidence type="ECO:0008006" key="4">
    <source>
        <dbReference type="Google" id="ProtNLM"/>
    </source>
</evidence>
<reference evidence="2 3" key="1">
    <citation type="journal article" date="2019" name="Nat. Ecol. Evol.">
        <title>Megaphylogeny resolves global patterns of mushroom evolution.</title>
        <authorList>
            <person name="Varga T."/>
            <person name="Krizsan K."/>
            <person name="Foldi C."/>
            <person name="Dima B."/>
            <person name="Sanchez-Garcia M."/>
            <person name="Sanchez-Ramirez S."/>
            <person name="Szollosi G.J."/>
            <person name="Szarkandi J.G."/>
            <person name="Papp V."/>
            <person name="Albert L."/>
            <person name="Andreopoulos W."/>
            <person name="Angelini C."/>
            <person name="Antonin V."/>
            <person name="Barry K.W."/>
            <person name="Bougher N.L."/>
            <person name="Buchanan P."/>
            <person name="Buyck B."/>
            <person name="Bense V."/>
            <person name="Catcheside P."/>
            <person name="Chovatia M."/>
            <person name="Cooper J."/>
            <person name="Damon W."/>
            <person name="Desjardin D."/>
            <person name="Finy P."/>
            <person name="Geml J."/>
            <person name="Haridas S."/>
            <person name="Hughes K."/>
            <person name="Justo A."/>
            <person name="Karasinski D."/>
            <person name="Kautmanova I."/>
            <person name="Kiss B."/>
            <person name="Kocsube S."/>
            <person name="Kotiranta H."/>
            <person name="LaButti K.M."/>
            <person name="Lechner B.E."/>
            <person name="Liimatainen K."/>
            <person name="Lipzen A."/>
            <person name="Lukacs Z."/>
            <person name="Mihaltcheva S."/>
            <person name="Morgado L.N."/>
            <person name="Niskanen T."/>
            <person name="Noordeloos M.E."/>
            <person name="Ohm R.A."/>
            <person name="Ortiz-Santana B."/>
            <person name="Ovrebo C."/>
            <person name="Racz N."/>
            <person name="Riley R."/>
            <person name="Savchenko A."/>
            <person name="Shiryaev A."/>
            <person name="Soop K."/>
            <person name="Spirin V."/>
            <person name="Szebenyi C."/>
            <person name="Tomsovsky M."/>
            <person name="Tulloss R.E."/>
            <person name="Uehling J."/>
            <person name="Grigoriev I.V."/>
            <person name="Vagvolgyi C."/>
            <person name="Papp T."/>
            <person name="Martin F.M."/>
            <person name="Miettinen O."/>
            <person name="Hibbett D.S."/>
            <person name="Nagy L.G."/>
        </authorList>
    </citation>
    <scope>NUCLEOTIDE SEQUENCE [LARGE SCALE GENOMIC DNA]</scope>
    <source>
        <strain evidence="2 3">CBS 309.79</strain>
    </source>
</reference>
<dbReference type="EMBL" id="ML178815">
    <property type="protein sequence ID" value="TFL06796.1"/>
    <property type="molecule type" value="Genomic_DNA"/>
</dbReference>
<dbReference type="Proteomes" id="UP000305067">
    <property type="component" value="Unassembled WGS sequence"/>
</dbReference>
<name>A0A5C3QXR7_9AGAR</name>
<evidence type="ECO:0000313" key="2">
    <source>
        <dbReference type="EMBL" id="TFL06796.1"/>
    </source>
</evidence>
<evidence type="ECO:0000256" key="1">
    <source>
        <dbReference type="SAM" id="MobiDB-lite"/>
    </source>
</evidence>
<feature type="region of interest" description="Disordered" evidence="1">
    <location>
        <begin position="203"/>
        <end position="389"/>
    </location>
</feature>
<gene>
    <name evidence="2" type="ORF">BDV98DRAFT_589026</name>
</gene>
<sequence>MSGKVAFKDAHHFTCINPHQPRSNQRWYCILCVGDAATSAHHYMTKPQAIAHEKTSHEHTQNLSNLTATVQINCSAKPTSEPFRTLIRADQERVLAATGTVNQPTTYLQHLASYHHTPLYATPMRSGTDDRLLPYGWTQQHDPNSDHVFYVDTKATPPRSIWVHPYDDPQFLAEHPDVEEKVHSDTKAAPPDEELPAYEKQASFSAHQQEKAPEVKAAASFASLPNEGESSTGKEKKRGMFSKMKDAALGGTKEEREAAKKRDQEWAESRRQQRMAYAPQYGSGSSYHPGSPVAGYPGAAAHFGPQHPPQFHQQNSYGPGPQHPPQFHQQNSYGPGPNPGYGHNNGYQPGPQQYQAPYPSPQGSYGYPQGPYGPPPPHIVYTQQPGGSGSGSMAVPVLGGIAGGVLLGSLLF</sequence>
<feature type="compositionally biased region" description="Low complexity" evidence="1">
    <location>
        <begin position="302"/>
        <end position="370"/>
    </location>
</feature>
<protein>
    <recommendedName>
        <fullName evidence="4">WW domain-containing protein</fullName>
    </recommendedName>
</protein>
<accession>A0A5C3QXR7</accession>
<dbReference type="STRING" id="1884261.A0A5C3QXR7"/>
<feature type="compositionally biased region" description="Basic and acidic residues" evidence="1">
    <location>
        <begin position="252"/>
        <end position="271"/>
    </location>
</feature>
<organism evidence="2 3">
    <name type="scientific">Pterulicium gracile</name>
    <dbReference type="NCBI Taxonomy" id="1884261"/>
    <lineage>
        <taxon>Eukaryota</taxon>
        <taxon>Fungi</taxon>
        <taxon>Dikarya</taxon>
        <taxon>Basidiomycota</taxon>
        <taxon>Agaricomycotina</taxon>
        <taxon>Agaricomycetes</taxon>
        <taxon>Agaricomycetidae</taxon>
        <taxon>Agaricales</taxon>
        <taxon>Pleurotineae</taxon>
        <taxon>Pterulaceae</taxon>
        <taxon>Pterulicium</taxon>
    </lineage>
</organism>
<dbReference type="AlphaFoldDB" id="A0A5C3QXR7"/>
<dbReference type="OrthoDB" id="2367685at2759"/>
<proteinExistence type="predicted"/>
<feature type="compositionally biased region" description="Low complexity" evidence="1">
    <location>
        <begin position="281"/>
        <end position="292"/>
    </location>
</feature>
<evidence type="ECO:0000313" key="3">
    <source>
        <dbReference type="Proteomes" id="UP000305067"/>
    </source>
</evidence>
<keyword evidence="3" id="KW-1185">Reference proteome</keyword>